<organism evidence="6 7">
    <name type="scientific">Aspergillus leporis</name>
    <dbReference type="NCBI Taxonomy" id="41062"/>
    <lineage>
        <taxon>Eukaryota</taxon>
        <taxon>Fungi</taxon>
        <taxon>Dikarya</taxon>
        <taxon>Ascomycota</taxon>
        <taxon>Pezizomycotina</taxon>
        <taxon>Eurotiomycetes</taxon>
        <taxon>Eurotiomycetidae</taxon>
        <taxon>Eurotiales</taxon>
        <taxon>Aspergillaceae</taxon>
        <taxon>Aspergillus</taxon>
        <taxon>Aspergillus subgen. Circumdati</taxon>
    </lineage>
</organism>
<evidence type="ECO:0000313" key="7">
    <source>
        <dbReference type="Proteomes" id="UP000326565"/>
    </source>
</evidence>
<evidence type="ECO:0000256" key="4">
    <source>
        <dbReference type="ARBA" id="ARBA00022840"/>
    </source>
</evidence>
<name>A0A5N5XDN1_9EURO</name>
<reference evidence="6 7" key="1">
    <citation type="submission" date="2019-04" db="EMBL/GenBank/DDBJ databases">
        <title>Friends and foes A comparative genomics study of 23 Aspergillus species from section Flavi.</title>
        <authorList>
            <consortium name="DOE Joint Genome Institute"/>
            <person name="Kjaerbolling I."/>
            <person name="Vesth T."/>
            <person name="Frisvad J.C."/>
            <person name="Nybo J.L."/>
            <person name="Theobald S."/>
            <person name="Kildgaard S."/>
            <person name="Isbrandt T."/>
            <person name="Kuo A."/>
            <person name="Sato A."/>
            <person name="Lyhne E.K."/>
            <person name="Kogle M.E."/>
            <person name="Wiebenga A."/>
            <person name="Kun R.S."/>
            <person name="Lubbers R.J."/>
            <person name="Makela M.R."/>
            <person name="Barry K."/>
            <person name="Chovatia M."/>
            <person name="Clum A."/>
            <person name="Daum C."/>
            <person name="Haridas S."/>
            <person name="He G."/>
            <person name="LaButti K."/>
            <person name="Lipzen A."/>
            <person name="Mondo S."/>
            <person name="Riley R."/>
            <person name="Salamov A."/>
            <person name="Simmons B.A."/>
            <person name="Magnuson J.K."/>
            <person name="Henrissat B."/>
            <person name="Mortensen U.H."/>
            <person name="Larsen T.O."/>
            <person name="Devries R.P."/>
            <person name="Grigoriev I.V."/>
            <person name="Machida M."/>
            <person name="Baker S.E."/>
            <person name="Andersen M.R."/>
        </authorList>
    </citation>
    <scope>NUCLEOTIDE SEQUENCE [LARGE SCALE GENOMIC DNA]</scope>
    <source>
        <strain evidence="6 7">CBS 151.66</strain>
    </source>
</reference>
<dbReference type="PANTHER" id="PTHR45626">
    <property type="entry name" value="TRANSCRIPTION TERMINATION FACTOR 2-RELATED"/>
    <property type="match status" value="1"/>
</dbReference>
<evidence type="ECO:0000256" key="2">
    <source>
        <dbReference type="ARBA" id="ARBA00022801"/>
    </source>
</evidence>
<dbReference type="Pfam" id="PF00176">
    <property type="entry name" value="SNF2-rel_dom"/>
    <property type="match status" value="1"/>
</dbReference>
<dbReference type="Proteomes" id="UP000326565">
    <property type="component" value="Unassembled WGS sequence"/>
</dbReference>
<dbReference type="PANTHER" id="PTHR45626:SF17">
    <property type="entry name" value="HELICASE-LIKE TRANSCRIPTION FACTOR"/>
    <property type="match status" value="1"/>
</dbReference>
<dbReference type="EMBL" id="ML732155">
    <property type="protein sequence ID" value="KAB8078801.1"/>
    <property type="molecule type" value="Genomic_DNA"/>
</dbReference>
<dbReference type="InterPro" id="IPR000330">
    <property type="entry name" value="SNF2_N"/>
</dbReference>
<keyword evidence="4" id="KW-0067">ATP-binding</keyword>
<keyword evidence="7" id="KW-1185">Reference proteome</keyword>
<dbReference type="GO" id="GO:0006281">
    <property type="term" value="P:DNA repair"/>
    <property type="evidence" value="ECO:0007669"/>
    <property type="project" value="TreeGrafter"/>
</dbReference>
<dbReference type="OrthoDB" id="4510282at2759"/>
<keyword evidence="2" id="KW-0378">Hydrolase</keyword>
<sequence length="142" mass="15862">MDLIQALSGFIDGNHAASDQSLQDEIPVKTSDSPLAVSAVRSPYPSCNPPGSIVDKENFMEWWDKTWQDEAGPLHKVKFRRIILDEGQINKNYLSQISIAVRALTGRYKWILSGTPVLNRIEGFYPLLNFLGVPPLGFMTIS</sequence>
<dbReference type="InterPro" id="IPR050628">
    <property type="entry name" value="SNF2_RAD54_helicase_TF"/>
</dbReference>
<keyword evidence="1" id="KW-0547">Nucleotide-binding</keyword>
<evidence type="ECO:0000256" key="3">
    <source>
        <dbReference type="ARBA" id="ARBA00022806"/>
    </source>
</evidence>
<protein>
    <submittedName>
        <fullName evidence="6">SNF2 family N-terminal domain-containing protein</fullName>
    </submittedName>
</protein>
<dbReference type="GO" id="GO:0016787">
    <property type="term" value="F:hydrolase activity"/>
    <property type="evidence" value="ECO:0007669"/>
    <property type="project" value="UniProtKB-KW"/>
</dbReference>
<dbReference type="Gene3D" id="3.40.50.10810">
    <property type="entry name" value="Tandem AAA-ATPase domain"/>
    <property type="match status" value="1"/>
</dbReference>
<dbReference type="SUPFAM" id="SSF52540">
    <property type="entry name" value="P-loop containing nucleoside triphosphate hydrolases"/>
    <property type="match status" value="1"/>
</dbReference>
<dbReference type="GO" id="GO:0005634">
    <property type="term" value="C:nucleus"/>
    <property type="evidence" value="ECO:0007669"/>
    <property type="project" value="TreeGrafter"/>
</dbReference>
<dbReference type="GO" id="GO:0004386">
    <property type="term" value="F:helicase activity"/>
    <property type="evidence" value="ECO:0007669"/>
    <property type="project" value="UniProtKB-KW"/>
</dbReference>
<evidence type="ECO:0000313" key="6">
    <source>
        <dbReference type="EMBL" id="KAB8078801.1"/>
    </source>
</evidence>
<evidence type="ECO:0000256" key="1">
    <source>
        <dbReference type="ARBA" id="ARBA00022741"/>
    </source>
</evidence>
<dbReference type="InterPro" id="IPR038718">
    <property type="entry name" value="SNF2-like_sf"/>
</dbReference>
<gene>
    <name evidence="6" type="ORF">BDV29DRAFT_152439</name>
</gene>
<dbReference type="InterPro" id="IPR027417">
    <property type="entry name" value="P-loop_NTPase"/>
</dbReference>
<dbReference type="GO" id="GO:0008094">
    <property type="term" value="F:ATP-dependent activity, acting on DNA"/>
    <property type="evidence" value="ECO:0007669"/>
    <property type="project" value="TreeGrafter"/>
</dbReference>
<proteinExistence type="predicted"/>
<dbReference type="AlphaFoldDB" id="A0A5N5XDN1"/>
<dbReference type="GO" id="GO:0005524">
    <property type="term" value="F:ATP binding"/>
    <property type="evidence" value="ECO:0007669"/>
    <property type="project" value="UniProtKB-KW"/>
</dbReference>
<feature type="domain" description="SNF2 N-terminal" evidence="5">
    <location>
        <begin position="73"/>
        <end position="137"/>
    </location>
</feature>
<accession>A0A5N5XDN1</accession>
<evidence type="ECO:0000259" key="5">
    <source>
        <dbReference type="Pfam" id="PF00176"/>
    </source>
</evidence>
<keyword evidence="3" id="KW-0347">Helicase</keyword>